<dbReference type="CDD" id="cd00431">
    <property type="entry name" value="cysteine_hydrolases"/>
    <property type="match status" value="1"/>
</dbReference>
<dbReference type="PANTHER" id="PTHR43540">
    <property type="entry name" value="PEROXYUREIDOACRYLATE/UREIDOACRYLATE AMIDOHYDROLASE-RELATED"/>
    <property type="match status" value="1"/>
</dbReference>
<organism evidence="3 4">
    <name type="scientific">Catenulispora yoronensis</name>
    <dbReference type="NCBI Taxonomy" id="450799"/>
    <lineage>
        <taxon>Bacteria</taxon>
        <taxon>Bacillati</taxon>
        <taxon>Actinomycetota</taxon>
        <taxon>Actinomycetes</taxon>
        <taxon>Catenulisporales</taxon>
        <taxon>Catenulisporaceae</taxon>
        <taxon>Catenulispora</taxon>
    </lineage>
</organism>
<evidence type="ECO:0000259" key="2">
    <source>
        <dbReference type="Pfam" id="PF00857"/>
    </source>
</evidence>
<accession>A0ABN2TP76</accession>
<sequence length="226" mass="24745">MTEEAPLHNWMIEEREYLRQESRRGKRHAFNHLDPARTALAVIDMVPFFADLDYVRGIVPNIMRIADALRAAGGTVAWVLPGKVGGGPSGTFAEFYGPRTAELFRSSGGTGPLRERVIPELTVRDEDLLVEKSTASAFFPGGCPLAEQLRERNVETVLITGTVANVCCESSARDASTRGFRTIMVADGNAAVRDQDLNATLHTIYRSFGDVRPTAEVLQLIAAEAR</sequence>
<dbReference type="EMBL" id="BAAAQN010000004">
    <property type="protein sequence ID" value="GAA2016020.1"/>
    <property type="molecule type" value="Genomic_DNA"/>
</dbReference>
<reference evidence="3 4" key="1">
    <citation type="journal article" date="2019" name="Int. J. Syst. Evol. Microbiol.">
        <title>The Global Catalogue of Microorganisms (GCM) 10K type strain sequencing project: providing services to taxonomists for standard genome sequencing and annotation.</title>
        <authorList>
            <consortium name="The Broad Institute Genomics Platform"/>
            <consortium name="The Broad Institute Genome Sequencing Center for Infectious Disease"/>
            <person name="Wu L."/>
            <person name="Ma J."/>
        </authorList>
    </citation>
    <scope>NUCLEOTIDE SEQUENCE [LARGE SCALE GENOMIC DNA]</scope>
    <source>
        <strain evidence="3 4">JCM 16014</strain>
    </source>
</reference>
<gene>
    <name evidence="3" type="ORF">GCM10009839_09280</name>
</gene>
<keyword evidence="4" id="KW-1185">Reference proteome</keyword>
<evidence type="ECO:0000313" key="4">
    <source>
        <dbReference type="Proteomes" id="UP001500751"/>
    </source>
</evidence>
<dbReference type="Gene3D" id="3.40.50.850">
    <property type="entry name" value="Isochorismatase-like"/>
    <property type="match status" value="1"/>
</dbReference>
<comment type="caution">
    <text evidence="3">The sequence shown here is derived from an EMBL/GenBank/DDBJ whole genome shotgun (WGS) entry which is preliminary data.</text>
</comment>
<dbReference type="Pfam" id="PF00857">
    <property type="entry name" value="Isochorismatase"/>
    <property type="match status" value="1"/>
</dbReference>
<dbReference type="PANTHER" id="PTHR43540:SF6">
    <property type="entry name" value="ISOCHORISMATASE-LIKE DOMAIN-CONTAINING PROTEIN"/>
    <property type="match status" value="1"/>
</dbReference>
<proteinExistence type="predicted"/>
<evidence type="ECO:0000256" key="1">
    <source>
        <dbReference type="ARBA" id="ARBA00022801"/>
    </source>
</evidence>
<evidence type="ECO:0000313" key="3">
    <source>
        <dbReference type="EMBL" id="GAA2016020.1"/>
    </source>
</evidence>
<dbReference type="InterPro" id="IPR036380">
    <property type="entry name" value="Isochorismatase-like_sf"/>
</dbReference>
<keyword evidence="1 3" id="KW-0378">Hydrolase</keyword>
<protein>
    <submittedName>
        <fullName evidence="3">Cysteine hydrolase</fullName>
    </submittedName>
</protein>
<dbReference type="InterPro" id="IPR000868">
    <property type="entry name" value="Isochorismatase-like_dom"/>
</dbReference>
<name>A0ABN2TP76_9ACTN</name>
<dbReference type="RefSeq" id="WP_344664224.1">
    <property type="nucleotide sequence ID" value="NZ_BAAAQN010000004.1"/>
</dbReference>
<dbReference type="Proteomes" id="UP001500751">
    <property type="component" value="Unassembled WGS sequence"/>
</dbReference>
<dbReference type="InterPro" id="IPR050272">
    <property type="entry name" value="Isochorismatase-like_hydrls"/>
</dbReference>
<dbReference type="GO" id="GO:0016787">
    <property type="term" value="F:hydrolase activity"/>
    <property type="evidence" value="ECO:0007669"/>
    <property type="project" value="UniProtKB-KW"/>
</dbReference>
<dbReference type="SUPFAM" id="SSF52499">
    <property type="entry name" value="Isochorismatase-like hydrolases"/>
    <property type="match status" value="1"/>
</dbReference>
<feature type="domain" description="Isochorismatase-like" evidence="2">
    <location>
        <begin position="38"/>
        <end position="215"/>
    </location>
</feature>